<dbReference type="RefSeq" id="WP_136060085.1">
    <property type="nucleotide sequence ID" value="NZ_CAAHFH010000001.1"/>
</dbReference>
<dbReference type="SUPFAM" id="SSF51445">
    <property type="entry name" value="(Trans)glycosidases"/>
    <property type="match status" value="1"/>
</dbReference>
<proteinExistence type="predicted"/>
<protein>
    <submittedName>
        <fullName evidence="2">Alpha-galactosidase</fullName>
    </submittedName>
</protein>
<sequence length="800" mass="89039">MKMMFASLLSLMLACTGLAGTTVTEAGPVVTIANQKISVQFNLFEGTYQVTDLATGDIRVKNASFIYDRGFSKAEYEKRVPKTYPASYAVEQEPLADALGKGVRLKIFKTIAHDYRPIEILMIDLYDEADFIALGFGIRNRLSFPVRLKEAIVCDGVIPEKERVTSALNLNGGAGQAKTKLNKGAKISSLNMAFVTYLAGEKRRSVTAGALQTYEFMKEVRFAEAKGGLSLELLASDPHGRLIDPGTDYISRDRFYLDLSTSDGFASLEKYGQTVRAAHQAAPKVYSFPTVCGWATQNRGLGSGIPINNTAGMVEEMDIVQQSGFLNYSPVAVRVEPDYYCYGKHGNTQQGWYDDEHWAKYNTLREPYPTFGSFCAAVAERGGIPFTYFQVGMPSNDFALEHPDWMLNNDISRLHLFHGHNRPPVSYDPTDPGFKAYMLAMWQRLRAEGMKGIKFDYPETGWHPEGGFEDPYATTLSAYRSYYETCREGLGPGAYLHERLLGGKHCPLMEATLGVVDLQRVTGDGSGFDPEMVSKIGLRWYKNRVLYNYYPDSKAIAKPDRPLTQTQLRTWLSTLYMVSARLELASSFRDMSPEVLHDLERVYPVIPDNVLVRPVDLFQSLEDPNIYALDVELGWQQILVFNHDKKPKEISVPLSADPMTTGSLGLDPKKSYYVYDFWNDALVDTVSGATAFTVSLEKGQALMVSVREKVNHPQVLSTDRHILQGMLDMKDVVWDAKKKTLSATSSVVAGESYTIVVASNGAAARSVASSAKASLKKEKGLVRVVLESPENREVSWTVQF</sequence>
<evidence type="ECO:0000313" key="3">
    <source>
        <dbReference type="Proteomes" id="UP000346198"/>
    </source>
</evidence>
<dbReference type="EMBL" id="CAAHFH010000001">
    <property type="protein sequence ID" value="VGO18619.1"/>
    <property type="molecule type" value="Genomic_DNA"/>
</dbReference>
<dbReference type="PROSITE" id="PS51257">
    <property type="entry name" value="PROKAR_LIPOPROTEIN"/>
    <property type="match status" value="1"/>
</dbReference>
<accession>A0A6C2UFC0</accession>
<dbReference type="Gene3D" id="3.20.20.70">
    <property type="entry name" value="Aldolase class I"/>
    <property type="match status" value="1"/>
</dbReference>
<dbReference type="InterPro" id="IPR013785">
    <property type="entry name" value="Aldolase_TIM"/>
</dbReference>
<keyword evidence="1" id="KW-0732">Signal</keyword>
<name>A0A6C2UFC0_9BACT</name>
<dbReference type="Proteomes" id="UP000346198">
    <property type="component" value="Unassembled WGS sequence"/>
</dbReference>
<reference evidence="2 3" key="1">
    <citation type="submission" date="2019-04" db="EMBL/GenBank/DDBJ databases">
        <authorList>
            <person name="Van Vliet M D."/>
        </authorList>
    </citation>
    <scope>NUCLEOTIDE SEQUENCE [LARGE SCALE GENOMIC DNA]</scope>
    <source>
        <strain evidence="2 3">F21</strain>
    </source>
</reference>
<evidence type="ECO:0000313" key="2">
    <source>
        <dbReference type="EMBL" id="VGO18619.1"/>
    </source>
</evidence>
<evidence type="ECO:0000256" key="1">
    <source>
        <dbReference type="SAM" id="SignalP"/>
    </source>
</evidence>
<feature type="signal peptide" evidence="1">
    <location>
        <begin position="1"/>
        <end position="19"/>
    </location>
</feature>
<dbReference type="InterPro" id="IPR017853">
    <property type="entry name" value="GH"/>
</dbReference>
<organism evidence="2 3">
    <name type="scientific">Pontiella sulfatireligans</name>
    <dbReference type="NCBI Taxonomy" id="2750658"/>
    <lineage>
        <taxon>Bacteria</taxon>
        <taxon>Pseudomonadati</taxon>
        <taxon>Kiritimatiellota</taxon>
        <taxon>Kiritimatiellia</taxon>
        <taxon>Kiritimatiellales</taxon>
        <taxon>Pontiellaceae</taxon>
        <taxon>Pontiella</taxon>
    </lineage>
</organism>
<feature type="chain" id="PRO_5025347040" evidence="1">
    <location>
        <begin position="20"/>
        <end position="800"/>
    </location>
</feature>
<dbReference type="AlphaFoldDB" id="A0A6C2UFC0"/>
<keyword evidence="3" id="KW-1185">Reference proteome</keyword>
<gene>
    <name evidence="2" type="primary">galA_2</name>
    <name evidence="2" type="ORF">SCARR_00672</name>
</gene>